<keyword evidence="1" id="KW-1133">Transmembrane helix</keyword>
<name>A0A4R7TFH3_9ACTN</name>
<evidence type="ECO:0000313" key="2">
    <source>
        <dbReference type="EMBL" id="TDU90569.1"/>
    </source>
</evidence>
<reference evidence="2 3" key="1">
    <citation type="submission" date="2019-03" db="EMBL/GenBank/DDBJ databases">
        <title>Genomic Encyclopedia of Type Strains, Phase III (KMG-III): the genomes of soil and plant-associated and newly described type strains.</title>
        <authorList>
            <person name="Whitman W."/>
        </authorList>
    </citation>
    <scope>NUCLEOTIDE SEQUENCE [LARGE SCALE GENOMIC DNA]</scope>
    <source>
        <strain evidence="2 3">VKM Ac-2575</strain>
    </source>
</reference>
<dbReference type="Proteomes" id="UP000295151">
    <property type="component" value="Unassembled WGS sequence"/>
</dbReference>
<evidence type="ECO:0000313" key="3">
    <source>
        <dbReference type="Proteomes" id="UP000295151"/>
    </source>
</evidence>
<organism evidence="2 3">
    <name type="scientific">Kribbella voronezhensis</name>
    <dbReference type="NCBI Taxonomy" id="2512212"/>
    <lineage>
        <taxon>Bacteria</taxon>
        <taxon>Bacillati</taxon>
        <taxon>Actinomycetota</taxon>
        <taxon>Actinomycetes</taxon>
        <taxon>Propionibacteriales</taxon>
        <taxon>Kribbellaceae</taxon>
        <taxon>Kribbella</taxon>
    </lineage>
</organism>
<proteinExistence type="predicted"/>
<gene>
    <name evidence="2" type="ORF">EV138_4161</name>
</gene>
<keyword evidence="1" id="KW-0472">Membrane</keyword>
<accession>A0A4R7TFH3</accession>
<feature type="transmembrane region" description="Helical" evidence="1">
    <location>
        <begin position="28"/>
        <end position="50"/>
    </location>
</feature>
<dbReference type="OrthoDB" id="3826541at2"/>
<dbReference type="RefSeq" id="WP_133980471.1">
    <property type="nucleotide sequence ID" value="NZ_SOCE01000001.1"/>
</dbReference>
<feature type="transmembrane region" description="Helical" evidence="1">
    <location>
        <begin position="126"/>
        <end position="148"/>
    </location>
</feature>
<dbReference type="EMBL" id="SOCE01000001">
    <property type="protein sequence ID" value="TDU90569.1"/>
    <property type="molecule type" value="Genomic_DNA"/>
</dbReference>
<keyword evidence="3" id="KW-1185">Reference proteome</keyword>
<comment type="caution">
    <text evidence="2">The sequence shown here is derived from an EMBL/GenBank/DDBJ whole genome shotgun (WGS) entry which is preliminary data.</text>
</comment>
<keyword evidence="1" id="KW-0812">Transmembrane</keyword>
<dbReference type="AlphaFoldDB" id="A0A4R7TFH3"/>
<sequence length="172" mass="18487">MQPLPPDEELNRQLDLAEQTLASREHRWFARVTVLTALASGLTLLLPWTFSRRLGESVWQLGYEVQPSLLLAWLAGLIASAVALTLRPGAAAQAATAITGVIALIYVAGSWQAATLDAFSDVWPGPGPAIAITTGLCWTLATSAQLIADRPHPTTPTDDALQTTITHLRQTR</sequence>
<evidence type="ECO:0000256" key="1">
    <source>
        <dbReference type="SAM" id="Phobius"/>
    </source>
</evidence>
<feature type="transmembrane region" description="Helical" evidence="1">
    <location>
        <begin position="70"/>
        <end position="87"/>
    </location>
</feature>
<feature type="transmembrane region" description="Helical" evidence="1">
    <location>
        <begin position="94"/>
        <end position="114"/>
    </location>
</feature>
<protein>
    <submittedName>
        <fullName evidence="2">Uncharacterized protein</fullName>
    </submittedName>
</protein>